<dbReference type="Proteomes" id="UP000031004">
    <property type="component" value="Unassembled WGS sequence"/>
</dbReference>
<gene>
    <name evidence="2" type="ORF">QQ44_04115</name>
</gene>
<proteinExistence type="predicted"/>
<name>A0ABR4YZK1_9MYCO</name>
<keyword evidence="3" id="KW-1185">Reference proteome</keyword>
<evidence type="ECO:0000313" key="3">
    <source>
        <dbReference type="Proteomes" id="UP000031004"/>
    </source>
</evidence>
<organism evidence="2 3">
    <name type="scientific">Mycolicibacterium setense</name>
    <dbReference type="NCBI Taxonomy" id="431269"/>
    <lineage>
        <taxon>Bacteria</taxon>
        <taxon>Bacillati</taxon>
        <taxon>Actinomycetota</taxon>
        <taxon>Actinomycetes</taxon>
        <taxon>Mycobacteriales</taxon>
        <taxon>Mycobacteriaceae</taxon>
        <taxon>Mycolicibacterium</taxon>
    </lineage>
</organism>
<accession>A0ABR4YZK1</accession>
<evidence type="ECO:0000313" key="2">
    <source>
        <dbReference type="EMBL" id="KHO27665.1"/>
    </source>
</evidence>
<dbReference type="EMBL" id="JTLZ01000003">
    <property type="protein sequence ID" value="KHO27665.1"/>
    <property type="molecule type" value="Genomic_DNA"/>
</dbReference>
<protein>
    <submittedName>
        <fullName evidence="2">Uncharacterized protein</fullName>
    </submittedName>
</protein>
<sequence length="68" mass="7797">MFMHRPDGGVMPIAGFWRKRTALRWAEEHAKPDEHLEVHRFSWWSPEAAGRRTSVDPAGESHGSDDGR</sequence>
<evidence type="ECO:0000256" key="1">
    <source>
        <dbReference type="SAM" id="MobiDB-lite"/>
    </source>
</evidence>
<reference evidence="2 3" key="1">
    <citation type="submission" date="2014-11" db="EMBL/GenBank/DDBJ databases">
        <title>Mycobacterium setense Manresensis Genome.</title>
        <authorList>
            <person name="Rech G."/>
            <person name="Sumoy L."/>
        </authorList>
    </citation>
    <scope>NUCLEOTIDE SEQUENCE [LARGE SCALE GENOMIC DNA]</scope>
    <source>
        <strain evidence="2 3">Manresensis</strain>
    </source>
</reference>
<comment type="caution">
    <text evidence="2">The sequence shown here is derived from an EMBL/GenBank/DDBJ whole genome shotgun (WGS) entry which is preliminary data.</text>
</comment>
<feature type="region of interest" description="Disordered" evidence="1">
    <location>
        <begin position="49"/>
        <end position="68"/>
    </location>
</feature>